<evidence type="ECO:0000313" key="14">
    <source>
        <dbReference type="EMBL" id="AAD01806.1"/>
    </source>
</evidence>
<dbReference type="CDD" id="cd03228">
    <property type="entry name" value="ABCC_MRP_Like"/>
    <property type="match status" value="1"/>
</dbReference>
<dbReference type="PROSITE" id="PS00675">
    <property type="entry name" value="SIGMA54_INTERACT_1"/>
    <property type="match status" value="1"/>
</dbReference>
<name>Q9ZAB2_STRMG</name>
<evidence type="ECO:0000259" key="12">
    <source>
        <dbReference type="PROSITE" id="PS50929"/>
    </source>
</evidence>
<dbReference type="InterPro" id="IPR005074">
    <property type="entry name" value="Peptidase_C39"/>
</dbReference>
<dbReference type="SUPFAM" id="SSF52540">
    <property type="entry name" value="P-loop containing nucleoside triphosphate hydrolases"/>
    <property type="match status" value="1"/>
</dbReference>
<evidence type="ECO:0000256" key="8">
    <source>
        <dbReference type="ARBA" id="ARBA00023136"/>
    </source>
</evidence>
<keyword evidence="9" id="KW-0080">Bacteriocin transport</keyword>
<sequence length="705" mass="80285">MKLVLQNNEQDCLIACYAMILSSFGCNVSLEDLYLDEYIPPDGLSVSYLHSLNTKFRLKMQVLKGDGQQVLEYIYQHKCKAIAYWKNSHFVVVDKCTKKSVNIMDPSLGTITIPISSFLDNFSSYILIFSKQSNYRPVKINSPLTGLIKITYTGLNLVEYIGALFLIELVSIILCRLPTSILNQNIKWLSSLLIGTTLLIFRFIGYLLETKGQIKSNIKYEKNVTKSLFQGTLSHSLLFFRNNTPGSILEKVNLKSRIRDSIQTQLIPSIINIFSLLVLSIYLFIVSRLLAFLSILLLIIYAIINYLIYRKILNANLKYVQQTITVSDKIQEGLSQIDQIKTQGTEDTWEKEWVDSSMNSQILYNDILSLQSLSNLVNQLFTISSTVILMYSGIFLISLNKINMADLVLFQTLFVSLLASVVQFQARRLEISNLSVYSKKIQSLFTRFKRKPDQIIPNDHYVLKAKDVSFSYYGNKQVIKDFNLTIRQGEKIVILGESGSGKTTLLNVLLGLYNYQGDISYGIEDFRKKLGVVTQNVNLTSGPLIKNLIGNSIITSKILNEVNFAINAVNMMEAINQMPKKIFSNLFQQGKNLSGGQVQRLLVARSLLNNSQLLIWDEPFSNLDNLNRELIYSNILNSEQYNNKTIILSSHHTDCIKYMDRIIFINSNGQIDIGSDAELRIRNLEYKQFIGMNKGEKYDETIVIN</sequence>
<dbReference type="AlphaFoldDB" id="Q9ZAB2"/>
<keyword evidence="5" id="KW-0067">ATP-binding</keyword>
<dbReference type="Pfam" id="PF03412">
    <property type="entry name" value="Peptidase_C39"/>
    <property type="match status" value="1"/>
</dbReference>
<evidence type="ECO:0000256" key="2">
    <source>
        <dbReference type="ARBA" id="ARBA00022692"/>
    </source>
</evidence>
<keyword evidence="4" id="KW-0645">Protease</keyword>
<keyword evidence="8 10" id="KW-0472">Membrane</keyword>
<feature type="transmembrane region" description="Helical" evidence="10">
    <location>
        <begin position="108"/>
        <end position="129"/>
    </location>
</feature>
<reference evidence="14" key="2">
    <citation type="submission" date="1997-09" db="EMBL/GenBank/DDBJ databases">
        <authorList>
            <person name="Novak J."/>
            <person name="Caufield P.W."/>
        </authorList>
    </citation>
    <scope>NUCLEOTIDE SEQUENCE</scope>
    <source>
        <strain evidence="14">T8</strain>
    </source>
</reference>
<reference evidence="14" key="3">
    <citation type="journal article" date="1999" name="Appl. Environ. Microbiol.">
        <title>Functional analyses of the promoters in the lantibiotic mutacin II biosynthetic locus in Streptococcus mutans.</title>
        <authorList>
            <person name="Qi F."/>
            <person name="Chen P."/>
            <person name="Caufield P.W."/>
        </authorList>
    </citation>
    <scope>NUCLEOTIDE SEQUENCE</scope>
    <source>
        <strain evidence="14">T8</strain>
    </source>
</reference>
<evidence type="ECO:0000256" key="7">
    <source>
        <dbReference type="ARBA" id="ARBA00022989"/>
    </source>
</evidence>
<dbReference type="GO" id="GO:0006508">
    <property type="term" value="P:proteolysis"/>
    <property type="evidence" value="ECO:0007669"/>
    <property type="project" value="InterPro"/>
</dbReference>
<feature type="transmembrane region" description="Helical" evidence="10">
    <location>
        <begin position="291"/>
        <end position="309"/>
    </location>
</feature>
<dbReference type="MEROPS" id="C39.006"/>
<feature type="transmembrane region" description="Helical" evidence="10">
    <location>
        <begin position="12"/>
        <end position="30"/>
    </location>
</feature>
<dbReference type="GO" id="GO:0140359">
    <property type="term" value="F:ABC-type transporter activity"/>
    <property type="evidence" value="ECO:0007669"/>
    <property type="project" value="InterPro"/>
</dbReference>
<dbReference type="Pfam" id="PF00005">
    <property type="entry name" value="ABC_tran"/>
    <property type="match status" value="1"/>
</dbReference>
<keyword evidence="4" id="KW-0378">Hydrolase</keyword>
<feature type="transmembrane region" description="Helical" evidence="10">
    <location>
        <begin position="405"/>
        <end position="424"/>
    </location>
</feature>
<evidence type="ECO:0000259" key="11">
    <source>
        <dbReference type="PROSITE" id="PS50893"/>
    </source>
</evidence>
<proteinExistence type="predicted"/>
<dbReference type="PROSITE" id="PS50929">
    <property type="entry name" value="ABC_TM1F"/>
    <property type="match status" value="1"/>
</dbReference>
<dbReference type="PANTHER" id="PTHR24221">
    <property type="entry name" value="ATP-BINDING CASSETTE SUB-FAMILY B"/>
    <property type="match status" value="1"/>
</dbReference>
<keyword evidence="2 10" id="KW-0812">Transmembrane</keyword>
<dbReference type="InterPro" id="IPR003439">
    <property type="entry name" value="ABC_transporter-like_ATP-bd"/>
</dbReference>
<evidence type="ECO:0000259" key="13">
    <source>
        <dbReference type="PROSITE" id="PS50990"/>
    </source>
</evidence>
<dbReference type="InterPro" id="IPR039421">
    <property type="entry name" value="Type_1_exporter"/>
</dbReference>
<dbReference type="SUPFAM" id="SSF90123">
    <property type="entry name" value="ABC transporter transmembrane region"/>
    <property type="match status" value="1"/>
</dbReference>
<dbReference type="InterPro" id="IPR025662">
    <property type="entry name" value="Sigma_54_int_dom_ATP-bd_1"/>
</dbReference>
<evidence type="ECO:0000256" key="3">
    <source>
        <dbReference type="ARBA" id="ARBA00022741"/>
    </source>
</evidence>
<gene>
    <name evidence="14" type="primary">mutT</name>
</gene>
<feature type="transmembrane region" description="Helical" evidence="10">
    <location>
        <begin position="380"/>
        <end position="399"/>
    </location>
</feature>
<dbReference type="PROSITE" id="PS50990">
    <property type="entry name" value="PEPTIDASE_C39"/>
    <property type="match status" value="1"/>
</dbReference>
<feature type="transmembrane region" description="Helical" evidence="10">
    <location>
        <begin position="150"/>
        <end position="174"/>
    </location>
</feature>
<feature type="transmembrane region" description="Helical" evidence="10">
    <location>
        <begin position="186"/>
        <end position="208"/>
    </location>
</feature>
<dbReference type="InterPro" id="IPR027417">
    <property type="entry name" value="P-loop_NTPase"/>
</dbReference>
<evidence type="ECO:0000256" key="1">
    <source>
        <dbReference type="ARBA" id="ARBA00004651"/>
    </source>
</evidence>
<dbReference type="InterPro" id="IPR036640">
    <property type="entry name" value="ABC1_TM_sf"/>
</dbReference>
<accession>Q9ZAB2</accession>
<dbReference type="InterPro" id="IPR003593">
    <property type="entry name" value="AAA+_ATPase"/>
</dbReference>
<evidence type="ECO:0000256" key="6">
    <source>
        <dbReference type="ARBA" id="ARBA00022927"/>
    </source>
</evidence>
<keyword evidence="7 10" id="KW-1133">Transmembrane helix</keyword>
<feature type="domain" description="ABC transporter" evidence="11">
    <location>
        <begin position="463"/>
        <end position="692"/>
    </location>
</feature>
<protein>
    <submittedName>
        <fullName evidence="14">ABC transporter MutT</fullName>
    </submittedName>
</protein>
<evidence type="ECO:0000256" key="9">
    <source>
        <dbReference type="ARBA" id="ARBA00043264"/>
    </source>
</evidence>
<dbReference type="InterPro" id="IPR033839">
    <property type="entry name" value="Lacticin_481_peptidase"/>
</dbReference>
<dbReference type="CDD" id="cd02425">
    <property type="entry name" value="Peptidase_C39F"/>
    <property type="match status" value="1"/>
</dbReference>
<dbReference type="PANTHER" id="PTHR24221:SF654">
    <property type="entry name" value="ATP-BINDING CASSETTE SUB-FAMILY B MEMBER 6"/>
    <property type="match status" value="1"/>
</dbReference>
<dbReference type="PROSITE" id="PS51257">
    <property type="entry name" value="PROKAR_LIPOPROTEIN"/>
    <property type="match status" value="1"/>
</dbReference>
<reference evidence="14" key="1">
    <citation type="journal article" date="1994" name="J. Bacteriol.">
        <title>Isolation and biochemical characterization of a novel lantibiotic mutacin from Streptococcus mutans.</title>
        <authorList>
            <person name="Novak J."/>
            <person name="Caufield P.W."/>
            <person name="Miller E.J."/>
        </authorList>
    </citation>
    <scope>NUCLEOTIDE SEQUENCE</scope>
    <source>
        <strain evidence="14">T8</strain>
    </source>
</reference>
<dbReference type="SMART" id="SM00382">
    <property type="entry name" value="AAA"/>
    <property type="match status" value="1"/>
</dbReference>
<feature type="domain" description="Peptidase C39" evidence="13">
    <location>
        <begin position="6"/>
        <end position="129"/>
    </location>
</feature>
<keyword evidence="6" id="KW-0813">Transport</keyword>
<feature type="transmembrane region" description="Helical" evidence="10">
    <location>
        <begin position="266"/>
        <end position="285"/>
    </location>
</feature>
<organism evidence="14">
    <name type="scientific">Streptococcus mutans</name>
    <dbReference type="NCBI Taxonomy" id="1309"/>
    <lineage>
        <taxon>Bacteria</taxon>
        <taxon>Bacillati</taxon>
        <taxon>Bacillota</taxon>
        <taxon>Bacilli</taxon>
        <taxon>Lactobacillales</taxon>
        <taxon>Streptococcaceae</taxon>
        <taxon>Streptococcus</taxon>
    </lineage>
</organism>
<keyword evidence="3" id="KW-0547">Nucleotide-binding</keyword>
<keyword evidence="6" id="KW-0653">Protein transport</keyword>
<dbReference type="InterPro" id="IPR011527">
    <property type="entry name" value="ABC1_TM_dom"/>
</dbReference>
<dbReference type="Gene3D" id="1.20.1560.10">
    <property type="entry name" value="ABC transporter type 1, transmembrane domain"/>
    <property type="match status" value="1"/>
</dbReference>
<dbReference type="Pfam" id="PF00664">
    <property type="entry name" value="ABC_membrane"/>
    <property type="match status" value="1"/>
</dbReference>
<dbReference type="Gene3D" id="3.90.70.10">
    <property type="entry name" value="Cysteine proteinases"/>
    <property type="match status" value="1"/>
</dbReference>
<feature type="domain" description="ABC transmembrane type-1" evidence="12">
    <location>
        <begin position="156"/>
        <end position="424"/>
    </location>
</feature>
<dbReference type="GO" id="GO:0015031">
    <property type="term" value="P:protein transport"/>
    <property type="evidence" value="ECO:0007669"/>
    <property type="project" value="UniProtKB-KW"/>
</dbReference>
<comment type="subcellular location">
    <subcellularLocation>
        <location evidence="1">Cell membrane</location>
        <topology evidence="1">Multi-pass membrane protein</topology>
    </subcellularLocation>
</comment>
<dbReference type="PROSITE" id="PS50893">
    <property type="entry name" value="ABC_TRANSPORTER_2"/>
    <property type="match status" value="1"/>
</dbReference>
<dbReference type="EMBL" id="AF026468">
    <property type="protein sequence ID" value="AAD01806.1"/>
    <property type="molecule type" value="Genomic_DNA"/>
</dbReference>
<dbReference type="GO" id="GO:0008234">
    <property type="term" value="F:cysteine-type peptidase activity"/>
    <property type="evidence" value="ECO:0007669"/>
    <property type="project" value="UniProtKB-KW"/>
</dbReference>
<dbReference type="GO" id="GO:0043213">
    <property type="term" value="P:bacteriocin transport"/>
    <property type="evidence" value="ECO:0007669"/>
    <property type="project" value="UniProtKB-KW"/>
</dbReference>
<dbReference type="GO" id="GO:0034040">
    <property type="term" value="F:ATPase-coupled lipid transmembrane transporter activity"/>
    <property type="evidence" value="ECO:0007669"/>
    <property type="project" value="TreeGrafter"/>
</dbReference>
<dbReference type="Gene3D" id="3.40.50.300">
    <property type="entry name" value="P-loop containing nucleotide triphosphate hydrolases"/>
    <property type="match status" value="1"/>
</dbReference>
<keyword evidence="4" id="KW-0788">Thiol protease</keyword>
<dbReference type="GO" id="GO:0005886">
    <property type="term" value="C:plasma membrane"/>
    <property type="evidence" value="ECO:0007669"/>
    <property type="project" value="UniProtKB-SubCell"/>
</dbReference>
<evidence type="ECO:0000256" key="5">
    <source>
        <dbReference type="ARBA" id="ARBA00022840"/>
    </source>
</evidence>
<evidence type="ECO:0000256" key="10">
    <source>
        <dbReference type="SAM" id="Phobius"/>
    </source>
</evidence>
<dbReference type="GO" id="GO:0016887">
    <property type="term" value="F:ATP hydrolysis activity"/>
    <property type="evidence" value="ECO:0007669"/>
    <property type="project" value="InterPro"/>
</dbReference>
<dbReference type="GO" id="GO:0005524">
    <property type="term" value="F:ATP binding"/>
    <property type="evidence" value="ECO:0007669"/>
    <property type="project" value="UniProtKB-KW"/>
</dbReference>
<evidence type="ECO:0000256" key="4">
    <source>
        <dbReference type="ARBA" id="ARBA00022807"/>
    </source>
</evidence>